<evidence type="ECO:0000313" key="2">
    <source>
        <dbReference type="EMBL" id="ELA47737.1"/>
    </source>
</evidence>
<sequence>MLFFLFCSVSLLQPLGVYCSAISEDIDAFVNEIMKSLGKAKISTDIKSFVCSENHRRCLNLFKMKSKYDRNLLILKTGEIKKLNQQRMSSYTNLFNGIYTSILTFKNQLDPQIKAYDTGLLKLRLSNVLDVIQNTIKELLEQQKAYHTIYLGIINNSIAQNFSEECVDAHFKSIINNSKNEINQTEMKKALFEVEQVSLFAVLDELLYFETKL</sequence>
<dbReference type="Proteomes" id="UP000011081">
    <property type="component" value="Unassembled WGS sequence"/>
</dbReference>
<dbReference type="AlphaFoldDB" id="L2GWJ9"/>
<dbReference type="GeneID" id="19878702"/>
<keyword evidence="1" id="KW-0732">Signal</keyword>
<reference evidence="3" key="1">
    <citation type="submission" date="2011-03" db="EMBL/GenBank/DDBJ databases">
        <title>The genome sequence of Vavraia culicis strain floridensis.</title>
        <authorList>
            <consortium name="The Broad Institute Genome Sequencing Platform"/>
            <person name="Cuomo C."/>
            <person name="Becnel J."/>
            <person name="Sanscrainte N."/>
            <person name="Young S.K."/>
            <person name="Zeng Q."/>
            <person name="Gargeya S."/>
            <person name="Fitzgerald M."/>
            <person name="Haas B."/>
            <person name="Abouelleil A."/>
            <person name="Alvarado L."/>
            <person name="Arachchi H.M."/>
            <person name="Berlin A."/>
            <person name="Chapman S.B."/>
            <person name="Gearin G."/>
            <person name="Goldberg J."/>
            <person name="Griggs A."/>
            <person name="Gujja S."/>
            <person name="Hansen M."/>
            <person name="Heiman D."/>
            <person name="Howarth C."/>
            <person name="Larimer J."/>
            <person name="Lui A."/>
            <person name="MacDonald P.J.P."/>
            <person name="McCowen C."/>
            <person name="Montmayeur A."/>
            <person name="Murphy C."/>
            <person name="Neiman D."/>
            <person name="Pearson M."/>
            <person name="Priest M."/>
            <person name="Roberts A."/>
            <person name="Saif S."/>
            <person name="Shea T."/>
            <person name="Sisk P."/>
            <person name="Stolte C."/>
            <person name="Sykes S."/>
            <person name="Wortman J."/>
            <person name="Nusbaum C."/>
            <person name="Birren B."/>
        </authorList>
    </citation>
    <scope>NUCLEOTIDE SEQUENCE [LARGE SCALE GENOMIC DNA]</scope>
    <source>
        <strain evidence="3">floridensis</strain>
    </source>
</reference>
<dbReference type="VEuPathDB" id="MicrosporidiaDB:VCUG_00819"/>
<name>L2GWJ9_VAVCU</name>
<feature type="signal peptide" evidence="1">
    <location>
        <begin position="1"/>
        <end position="19"/>
    </location>
</feature>
<protein>
    <submittedName>
        <fullName evidence="2">Uncharacterized protein</fullName>
    </submittedName>
</protein>
<proteinExistence type="predicted"/>
<accession>L2GWJ9</accession>
<gene>
    <name evidence="2" type="ORF">VCUG_00819</name>
</gene>
<organism evidence="2 3">
    <name type="scientific">Vavraia culicis (isolate floridensis)</name>
    <name type="common">Microsporidian parasite</name>
    <dbReference type="NCBI Taxonomy" id="948595"/>
    <lineage>
        <taxon>Eukaryota</taxon>
        <taxon>Fungi</taxon>
        <taxon>Fungi incertae sedis</taxon>
        <taxon>Microsporidia</taxon>
        <taxon>Pleistophoridae</taxon>
        <taxon>Vavraia</taxon>
    </lineage>
</organism>
<dbReference type="InParanoid" id="L2GWJ9"/>
<dbReference type="RefSeq" id="XP_008073839.1">
    <property type="nucleotide sequence ID" value="XM_008075648.1"/>
</dbReference>
<evidence type="ECO:0000256" key="1">
    <source>
        <dbReference type="SAM" id="SignalP"/>
    </source>
</evidence>
<evidence type="ECO:0000313" key="3">
    <source>
        <dbReference type="Proteomes" id="UP000011081"/>
    </source>
</evidence>
<keyword evidence="3" id="KW-1185">Reference proteome</keyword>
<dbReference type="EMBL" id="GL877413">
    <property type="protein sequence ID" value="ELA47737.1"/>
    <property type="molecule type" value="Genomic_DNA"/>
</dbReference>
<dbReference type="HOGENOM" id="CLU_1295276_0_0_1"/>
<feature type="chain" id="PRO_5003960076" evidence="1">
    <location>
        <begin position="20"/>
        <end position="213"/>
    </location>
</feature>